<dbReference type="STRING" id="235985.SAMN05414137_102494"/>
<dbReference type="InterPro" id="IPR036390">
    <property type="entry name" value="WH_DNA-bd_sf"/>
</dbReference>
<dbReference type="OrthoDB" id="7945987at2"/>
<protein>
    <submittedName>
        <fullName evidence="1">Helix-turn-helix domain-containing protein</fullName>
    </submittedName>
</protein>
<dbReference type="SUPFAM" id="SSF46785">
    <property type="entry name" value="Winged helix' DNA-binding domain"/>
    <property type="match status" value="1"/>
</dbReference>
<organism evidence="1 2">
    <name type="scientific">Streptacidiphilus jiangxiensis</name>
    <dbReference type="NCBI Taxonomy" id="235985"/>
    <lineage>
        <taxon>Bacteria</taxon>
        <taxon>Bacillati</taxon>
        <taxon>Actinomycetota</taxon>
        <taxon>Actinomycetes</taxon>
        <taxon>Kitasatosporales</taxon>
        <taxon>Streptomycetaceae</taxon>
        <taxon>Streptacidiphilus</taxon>
    </lineage>
</organism>
<accession>A0A1H7I695</accession>
<dbReference type="Gene3D" id="1.10.10.10">
    <property type="entry name" value="Winged helix-like DNA-binding domain superfamily/Winged helix DNA-binding domain"/>
    <property type="match status" value="1"/>
</dbReference>
<dbReference type="Proteomes" id="UP000183015">
    <property type="component" value="Unassembled WGS sequence"/>
</dbReference>
<dbReference type="Pfam" id="PF12840">
    <property type="entry name" value="HTH_20"/>
    <property type="match status" value="1"/>
</dbReference>
<reference evidence="2" key="1">
    <citation type="submission" date="2016-10" db="EMBL/GenBank/DDBJ databases">
        <authorList>
            <person name="Varghese N."/>
        </authorList>
    </citation>
    <scope>NUCLEOTIDE SEQUENCE [LARGE SCALE GENOMIC DNA]</scope>
    <source>
        <strain evidence="2">DSM 45096 / BCRC 16803 / CGMCC 4.1857 / CIP 109030 / JCM 12277 / KCTC 19219 / NBRC 100920 / 33214</strain>
    </source>
</reference>
<dbReference type="InterPro" id="IPR036388">
    <property type="entry name" value="WH-like_DNA-bd_sf"/>
</dbReference>
<gene>
    <name evidence="1" type="ORF">SAMN05414137_102494</name>
</gene>
<evidence type="ECO:0000313" key="1">
    <source>
        <dbReference type="EMBL" id="SEK57297.1"/>
    </source>
</evidence>
<dbReference type="eggNOG" id="COG0640">
    <property type="taxonomic scope" value="Bacteria"/>
</dbReference>
<name>A0A1H7I695_STRJI</name>
<evidence type="ECO:0000313" key="2">
    <source>
        <dbReference type="Proteomes" id="UP000183015"/>
    </source>
</evidence>
<dbReference type="EMBL" id="FOAZ01000002">
    <property type="protein sequence ID" value="SEK57297.1"/>
    <property type="molecule type" value="Genomic_DNA"/>
</dbReference>
<dbReference type="RefSeq" id="WP_042443806.1">
    <property type="nucleotide sequence ID" value="NZ_BBPN01000005.1"/>
</dbReference>
<dbReference type="AlphaFoldDB" id="A0A1H7I695"/>
<keyword evidence="2" id="KW-1185">Reference proteome</keyword>
<proteinExistence type="predicted"/>
<sequence length="190" mass="20691">MPEEARVFLDDPDALAALTHPMRTRLLTHLMAEGPTTASQAARAVGDTPSNSSYHLRILAKFGWVRPDTSADGRERPWRALVTGFTIDLCADPESPAGRNALALTAMTVQQSQQEVREALADFRSLGPDWQRASSYGSYTLRVTPDELAGLTEQIDALLRPYLAATREERPKGSALAGVALQAYPRKDGS</sequence>
<dbReference type="InterPro" id="IPR011991">
    <property type="entry name" value="ArsR-like_HTH"/>
</dbReference>
<dbReference type="CDD" id="cd00090">
    <property type="entry name" value="HTH_ARSR"/>
    <property type="match status" value="1"/>
</dbReference>